<protein>
    <recommendedName>
        <fullName evidence="1">Mutator-like transposase domain-containing protein</fullName>
    </recommendedName>
</protein>
<gene>
    <name evidence="2" type="ORF">RF55_14620</name>
</gene>
<keyword evidence="3" id="KW-1185">Reference proteome</keyword>
<evidence type="ECO:0000313" key="3">
    <source>
        <dbReference type="Proteomes" id="UP000036403"/>
    </source>
</evidence>
<dbReference type="PaxDb" id="67767-A0A0J7K857"/>
<dbReference type="InterPro" id="IPR049012">
    <property type="entry name" value="Mutator_transp_dom"/>
</dbReference>
<accession>A0A0J7K857</accession>
<sequence length="557" mass="62757">MHSWGTGIWPETSGTKFRGKWPGMGGTKFRGKWPGMGGTKFRGKWPGMGSTKFRGKWLGMGGIERIDKDSGKESLECGSDLIEIPDKNIFNDDASVGSLSDVREFCENLTSLSINKPYAYKDETNVVTDNDALTSQSFTFLDNSVNSCMESESMQNNIKDIKDTENIENVENVENVEDIENVEDVEDIENIVLHTDDNIDAFRLYSEEISGRRIADLGHVFAELQRLSTHWIGECRFIDLVFRVKKRDGLKIQFSVKCRMCHFTGDFWSEPTDEIILDVNKGVVSGTILTGTGHKQLEELLAAVDIPCMSNKTYIKYHNEMSETFAAAEEEEMRMAGEEEKWLAIKRGDIIDGIPHIPVITDGSWMKRSYRTGGYDSPSGVAIITGYYSKKVLFVGVRNKYCIVCARAAKINAVAKEHICFKNWGSNQSSTSMESDIILEGFRLSLEMHGLIYSKYIGDGDSNVLKKLRDFPPYPNIVVQKIECTNHLLRNLCNKIREAGSTGSRNISKLKKAVADSVMKIRNAVVKAVTFRRNREKMPIAYYINLLVIPLKVVMEL</sequence>
<evidence type="ECO:0000313" key="2">
    <source>
        <dbReference type="EMBL" id="KMQ86396.1"/>
    </source>
</evidence>
<dbReference type="Proteomes" id="UP000036403">
    <property type="component" value="Unassembled WGS sequence"/>
</dbReference>
<feature type="domain" description="Mutator-like transposase" evidence="1">
    <location>
        <begin position="211"/>
        <end position="537"/>
    </location>
</feature>
<dbReference type="Pfam" id="PF20700">
    <property type="entry name" value="Mutator"/>
    <property type="match status" value="1"/>
</dbReference>
<organism evidence="2 3">
    <name type="scientific">Lasius niger</name>
    <name type="common">Black garden ant</name>
    <dbReference type="NCBI Taxonomy" id="67767"/>
    <lineage>
        <taxon>Eukaryota</taxon>
        <taxon>Metazoa</taxon>
        <taxon>Ecdysozoa</taxon>
        <taxon>Arthropoda</taxon>
        <taxon>Hexapoda</taxon>
        <taxon>Insecta</taxon>
        <taxon>Pterygota</taxon>
        <taxon>Neoptera</taxon>
        <taxon>Endopterygota</taxon>
        <taxon>Hymenoptera</taxon>
        <taxon>Apocrita</taxon>
        <taxon>Aculeata</taxon>
        <taxon>Formicoidea</taxon>
        <taxon>Formicidae</taxon>
        <taxon>Formicinae</taxon>
        <taxon>Lasius</taxon>
        <taxon>Lasius</taxon>
    </lineage>
</organism>
<dbReference type="AlphaFoldDB" id="A0A0J7K857"/>
<proteinExistence type="predicted"/>
<dbReference type="OrthoDB" id="7699847at2759"/>
<name>A0A0J7K857_LASNI</name>
<evidence type="ECO:0000259" key="1">
    <source>
        <dbReference type="Pfam" id="PF20700"/>
    </source>
</evidence>
<comment type="caution">
    <text evidence="2">The sequence shown here is derived from an EMBL/GenBank/DDBJ whole genome shotgun (WGS) entry which is preliminary data.</text>
</comment>
<dbReference type="EMBL" id="LBMM01012126">
    <property type="protein sequence ID" value="KMQ86396.1"/>
    <property type="molecule type" value="Genomic_DNA"/>
</dbReference>
<reference evidence="2 3" key="1">
    <citation type="submission" date="2015-04" db="EMBL/GenBank/DDBJ databases">
        <title>Lasius niger genome sequencing.</title>
        <authorList>
            <person name="Konorov E.A."/>
            <person name="Nikitin M.A."/>
            <person name="Kirill M.V."/>
            <person name="Chang P."/>
        </authorList>
    </citation>
    <scope>NUCLEOTIDE SEQUENCE [LARGE SCALE GENOMIC DNA]</scope>
    <source>
        <tissue evidence="2">Whole</tissue>
    </source>
</reference>